<dbReference type="EMBL" id="BMKW01000002">
    <property type="protein sequence ID" value="GGJ05507.1"/>
    <property type="molecule type" value="Genomic_DNA"/>
</dbReference>
<dbReference type="InterPro" id="IPR055140">
    <property type="entry name" value="Thiolase_C_2"/>
</dbReference>
<dbReference type="PIRSF" id="PIRSF000429">
    <property type="entry name" value="Ac-CoA_Ac_transf"/>
    <property type="match status" value="1"/>
</dbReference>
<dbReference type="CDD" id="cd00829">
    <property type="entry name" value="SCP-x_thiolase"/>
    <property type="match status" value="1"/>
</dbReference>
<reference evidence="2" key="2">
    <citation type="submission" date="2020-09" db="EMBL/GenBank/DDBJ databases">
        <authorList>
            <person name="Sun Q."/>
            <person name="Zhou Y."/>
        </authorList>
    </citation>
    <scope>NUCLEOTIDE SEQUENCE</scope>
    <source>
        <strain evidence="2">CGMCC 1.3617</strain>
    </source>
</reference>
<dbReference type="AlphaFoldDB" id="A0A917NKY7"/>
<name>A0A917NKY7_9PROT</name>
<dbReference type="PANTHER" id="PTHR42870:SF1">
    <property type="entry name" value="NON-SPECIFIC LIPID-TRANSFER PROTEIN-LIKE 2"/>
    <property type="match status" value="1"/>
</dbReference>
<dbReference type="InterPro" id="IPR002155">
    <property type="entry name" value="Thiolase"/>
</dbReference>
<organism evidence="2 3">
    <name type="scientific">Neoroseomonas lacus</name>
    <dbReference type="NCBI Taxonomy" id="287609"/>
    <lineage>
        <taxon>Bacteria</taxon>
        <taxon>Pseudomonadati</taxon>
        <taxon>Pseudomonadota</taxon>
        <taxon>Alphaproteobacteria</taxon>
        <taxon>Acetobacterales</taxon>
        <taxon>Acetobacteraceae</taxon>
        <taxon>Neoroseomonas</taxon>
    </lineage>
</organism>
<proteinExistence type="predicted"/>
<dbReference type="InterPro" id="IPR016039">
    <property type="entry name" value="Thiolase-like"/>
</dbReference>
<sequence>MATTTIGSATAIVGMGRALGQRDDPDGPKTPLQLGAIAARRAMAAAGITRAEVGALFTGRTPQSYMVLQYNQALLNELKIGPTFNTEVTAHGGGALGTLQLAALALHAGVIDYALCVTNEASGLWMDQVGSNAAWEGDLQFEAPYGPSTPSIYAQFACRYMHETGTTPEMCAHVSVENRHWALQHPYAAMRHKGPITIEDVLASRMIASPLRMLDCAVWYPGGIATAIVLTRADIARGGRHAEATWLAGFGQCSTHEWVGERMGSWGFAPLEDGPNLVRTGTALAAKQAYAMSGLSAHDMHIAQSSAPFSFANLMILEELGFCPFGEGGRFAADGGIAFDGGLPFNTMGGYLSFGQVAQGLYNLQEVVDQIHGRAEGRQVPGVEAGIVHGHGGPMACHSVVILTREPTR</sequence>
<comment type="caution">
    <text evidence="2">The sequence shown here is derived from an EMBL/GenBank/DDBJ whole genome shotgun (WGS) entry which is preliminary data.</text>
</comment>
<dbReference type="Gene3D" id="3.40.47.10">
    <property type="match status" value="1"/>
</dbReference>
<reference evidence="2" key="1">
    <citation type="journal article" date="2014" name="Int. J. Syst. Evol. Microbiol.">
        <title>Complete genome sequence of Corynebacterium casei LMG S-19264T (=DSM 44701T), isolated from a smear-ripened cheese.</title>
        <authorList>
            <consortium name="US DOE Joint Genome Institute (JGI-PGF)"/>
            <person name="Walter F."/>
            <person name="Albersmeier A."/>
            <person name="Kalinowski J."/>
            <person name="Ruckert C."/>
        </authorList>
    </citation>
    <scope>NUCLEOTIDE SEQUENCE</scope>
    <source>
        <strain evidence="2">CGMCC 1.3617</strain>
    </source>
</reference>
<dbReference type="Pfam" id="PF22691">
    <property type="entry name" value="Thiolase_C_1"/>
    <property type="match status" value="1"/>
</dbReference>
<keyword evidence="3" id="KW-1185">Reference proteome</keyword>
<dbReference type="Proteomes" id="UP000661507">
    <property type="component" value="Unassembled WGS sequence"/>
</dbReference>
<gene>
    <name evidence="2" type="ORF">GCM10011320_10450</name>
</gene>
<dbReference type="RefSeq" id="WP_188965853.1">
    <property type="nucleotide sequence ID" value="NZ_BMKW01000002.1"/>
</dbReference>
<evidence type="ECO:0000259" key="1">
    <source>
        <dbReference type="Pfam" id="PF22691"/>
    </source>
</evidence>
<evidence type="ECO:0000313" key="2">
    <source>
        <dbReference type="EMBL" id="GGJ05507.1"/>
    </source>
</evidence>
<accession>A0A917NKY7</accession>
<protein>
    <submittedName>
        <fullName evidence="2">Thiolase</fullName>
    </submittedName>
</protein>
<dbReference type="GO" id="GO:0003988">
    <property type="term" value="F:acetyl-CoA C-acyltransferase activity"/>
    <property type="evidence" value="ECO:0007669"/>
    <property type="project" value="UniProtKB-ARBA"/>
</dbReference>
<feature type="domain" description="Thiolase C-terminal" evidence="1">
    <location>
        <begin position="274"/>
        <end position="405"/>
    </location>
</feature>
<evidence type="ECO:0000313" key="3">
    <source>
        <dbReference type="Proteomes" id="UP000661507"/>
    </source>
</evidence>
<dbReference type="PANTHER" id="PTHR42870">
    <property type="entry name" value="ACETYL-COA C-ACETYLTRANSFERASE"/>
    <property type="match status" value="1"/>
</dbReference>
<dbReference type="SUPFAM" id="SSF53901">
    <property type="entry name" value="Thiolase-like"/>
    <property type="match status" value="2"/>
</dbReference>